<dbReference type="SUPFAM" id="SSF51905">
    <property type="entry name" value="FAD/NAD(P)-binding domain"/>
    <property type="match status" value="1"/>
</dbReference>
<dbReference type="OrthoDB" id="18526at2"/>
<dbReference type="RefSeq" id="WP_046152403.1">
    <property type="nucleotide sequence ID" value="NZ_CADFGU010000008.1"/>
</dbReference>
<dbReference type="Gene3D" id="3.50.50.60">
    <property type="entry name" value="FAD/NAD(P)-binding domain"/>
    <property type="match status" value="3"/>
</dbReference>
<evidence type="ECO:0000313" key="3">
    <source>
        <dbReference type="EMBL" id="KKB64423.1"/>
    </source>
</evidence>
<dbReference type="STRING" id="28092.WM40_05765"/>
<dbReference type="EMBL" id="LAQU01000004">
    <property type="protein sequence ID" value="KKB64423.1"/>
    <property type="molecule type" value="Genomic_DNA"/>
</dbReference>
<sequence>MLQRNQSVAIVGAGIVGVCTAYHLQQAGYRVTLIDRDAVAAGASHGNAGCINPSSIIPVAMPGVLKKMPSWLLDPDGPLVLRPAYLPTMLPWLIRFLAAADAARVAHHVTALRTLAGSALRESLALAQAVGAGHLLRSAGHLIAYSTQAAYDGDIDAMQRRIVEGVVVEDIDRDALRAREPHLADQFLRARYIGETGHVIDPAAYARHIARHVLANGGTYLRVNVRGIAMRDGRAIGVETDTGVIATDADTIVVAAGAWSGALARGVGDRVLLDTERGYHIEIPHGRPMPADVGRKVQGAGSVASGAQGKTFLAQDEVVGAMEAMGLPQDLAPIGPRIPTLWAEAKIFATPMAGRVRAAGTVELAGLKAPANWRRTDLLARQLARMYPALAPTISKIAIWEESRVDAAPRDAASINTPCGKGNTSTETTQIDAPCMPRRWLGFRPSTPDSLPVIDRSPRARNLIYAFGHGHIGLTCGPATGRLVAELVADETPTIDLRPFAITRFQ</sequence>
<feature type="domain" description="FAD dependent oxidoreductase" evidence="2">
    <location>
        <begin position="438"/>
        <end position="487"/>
    </location>
</feature>
<dbReference type="InterPro" id="IPR036188">
    <property type="entry name" value="FAD/NAD-bd_sf"/>
</dbReference>
<dbReference type="PANTHER" id="PTHR13847:SF289">
    <property type="entry name" value="GLYCINE OXIDASE"/>
    <property type="match status" value="1"/>
</dbReference>
<keyword evidence="1" id="KW-0560">Oxidoreductase</keyword>
<evidence type="ECO:0000259" key="2">
    <source>
        <dbReference type="Pfam" id="PF01266"/>
    </source>
</evidence>
<dbReference type="PANTHER" id="PTHR13847">
    <property type="entry name" value="SARCOSINE DEHYDROGENASE-RELATED"/>
    <property type="match status" value="1"/>
</dbReference>
<dbReference type="Pfam" id="PF01266">
    <property type="entry name" value="DAO"/>
    <property type="match status" value="2"/>
</dbReference>
<dbReference type="PATRIC" id="fig|28092.6.peg.1373"/>
<dbReference type="GO" id="GO:0016491">
    <property type="term" value="F:oxidoreductase activity"/>
    <property type="evidence" value="ECO:0007669"/>
    <property type="project" value="UniProtKB-KW"/>
</dbReference>
<reference evidence="3 4" key="1">
    <citation type="submission" date="2015-03" db="EMBL/GenBank/DDBJ databases">
        <title>Draft Genome Sequence of Burkholderia andropogonis type strain ICMP2807, isolated from Sorghum bicolor.</title>
        <authorList>
            <person name="Lopes-Santos L."/>
            <person name="Castro D.B."/>
            <person name="Ottoboni L.M."/>
            <person name="Park D."/>
            <person name="Weirc B.S."/>
            <person name="Destefano S.A."/>
        </authorList>
    </citation>
    <scope>NUCLEOTIDE SEQUENCE [LARGE SCALE GENOMIC DNA]</scope>
    <source>
        <strain evidence="3 4">ICMP2807</strain>
    </source>
</reference>
<keyword evidence="4" id="KW-1185">Reference proteome</keyword>
<gene>
    <name evidence="3" type="ORF">WM40_05765</name>
</gene>
<dbReference type="AlphaFoldDB" id="A0A0F5K2V2"/>
<dbReference type="Gene3D" id="3.30.9.10">
    <property type="entry name" value="D-Amino Acid Oxidase, subunit A, domain 2"/>
    <property type="match status" value="1"/>
</dbReference>
<evidence type="ECO:0000313" key="4">
    <source>
        <dbReference type="Proteomes" id="UP000033618"/>
    </source>
</evidence>
<name>A0A0F5K2V2_9BURK</name>
<dbReference type="GO" id="GO:0005737">
    <property type="term" value="C:cytoplasm"/>
    <property type="evidence" value="ECO:0007669"/>
    <property type="project" value="TreeGrafter"/>
</dbReference>
<protein>
    <recommendedName>
        <fullName evidence="2">FAD dependent oxidoreductase domain-containing protein</fullName>
    </recommendedName>
</protein>
<dbReference type="Proteomes" id="UP000033618">
    <property type="component" value="Unassembled WGS sequence"/>
</dbReference>
<evidence type="ECO:0000256" key="1">
    <source>
        <dbReference type="ARBA" id="ARBA00023002"/>
    </source>
</evidence>
<proteinExistence type="predicted"/>
<comment type="caution">
    <text evidence="3">The sequence shown here is derived from an EMBL/GenBank/DDBJ whole genome shotgun (WGS) entry which is preliminary data.</text>
</comment>
<dbReference type="InterPro" id="IPR006076">
    <property type="entry name" value="FAD-dep_OxRdtase"/>
</dbReference>
<feature type="domain" description="FAD dependent oxidoreductase" evidence="2">
    <location>
        <begin position="8"/>
        <end position="394"/>
    </location>
</feature>
<organism evidence="3 4">
    <name type="scientific">Robbsia andropogonis</name>
    <dbReference type="NCBI Taxonomy" id="28092"/>
    <lineage>
        <taxon>Bacteria</taxon>
        <taxon>Pseudomonadati</taxon>
        <taxon>Pseudomonadota</taxon>
        <taxon>Betaproteobacteria</taxon>
        <taxon>Burkholderiales</taxon>
        <taxon>Burkholderiaceae</taxon>
        <taxon>Robbsia</taxon>
    </lineage>
</organism>
<accession>A0A0F5K2V2</accession>